<comment type="caution">
    <text evidence="1">The sequence shown here is derived from an EMBL/GenBank/DDBJ whole genome shotgun (WGS) entry which is preliminary data.</text>
</comment>
<proteinExistence type="predicted"/>
<keyword evidence="2" id="KW-1185">Reference proteome</keyword>
<accession>A0A118K6H7</accession>
<dbReference type="Gramene" id="KVI10667">
    <property type="protein sequence ID" value="KVI10667"/>
    <property type="gene ID" value="Ccrd_010926"/>
</dbReference>
<name>A0A118K6H7_CYNCS</name>
<dbReference type="Proteomes" id="UP000243975">
    <property type="component" value="Unassembled WGS sequence"/>
</dbReference>
<sequence>MAERRRICRSAEQQWWNFRTESKSETLESQAIDLETDVEDHVDVIAIKETGVLRLTVHTTVWSLEFVNHVANQWKKIEEEAR</sequence>
<protein>
    <submittedName>
        <fullName evidence="1">Uncharacterized protein</fullName>
    </submittedName>
</protein>
<reference evidence="1 2" key="1">
    <citation type="journal article" date="2016" name="Sci. Rep.">
        <title>The genome sequence of the outbreeding globe artichoke constructed de novo incorporating a phase-aware low-pass sequencing strategy of F1 progeny.</title>
        <authorList>
            <person name="Scaglione D."/>
            <person name="Reyes-Chin-Wo S."/>
            <person name="Acquadro A."/>
            <person name="Froenicke L."/>
            <person name="Portis E."/>
            <person name="Beitel C."/>
            <person name="Tirone M."/>
            <person name="Mauro R."/>
            <person name="Lo Monaco A."/>
            <person name="Mauromicale G."/>
            <person name="Faccioli P."/>
            <person name="Cattivelli L."/>
            <person name="Rieseberg L."/>
            <person name="Michelmore R."/>
            <person name="Lanteri S."/>
        </authorList>
    </citation>
    <scope>NUCLEOTIDE SEQUENCE [LARGE SCALE GENOMIC DNA]</scope>
    <source>
        <strain evidence="1">2C</strain>
    </source>
</reference>
<gene>
    <name evidence="1" type="ORF">Ccrd_010926</name>
</gene>
<dbReference type="EMBL" id="LEKV01001004">
    <property type="protein sequence ID" value="KVI10667.1"/>
    <property type="molecule type" value="Genomic_DNA"/>
</dbReference>
<organism evidence="1 2">
    <name type="scientific">Cynara cardunculus var. scolymus</name>
    <name type="common">Globe artichoke</name>
    <name type="synonym">Cynara scolymus</name>
    <dbReference type="NCBI Taxonomy" id="59895"/>
    <lineage>
        <taxon>Eukaryota</taxon>
        <taxon>Viridiplantae</taxon>
        <taxon>Streptophyta</taxon>
        <taxon>Embryophyta</taxon>
        <taxon>Tracheophyta</taxon>
        <taxon>Spermatophyta</taxon>
        <taxon>Magnoliopsida</taxon>
        <taxon>eudicotyledons</taxon>
        <taxon>Gunneridae</taxon>
        <taxon>Pentapetalae</taxon>
        <taxon>asterids</taxon>
        <taxon>campanulids</taxon>
        <taxon>Asterales</taxon>
        <taxon>Asteraceae</taxon>
        <taxon>Carduoideae</taxon>
        <taxon>Cardueae</taxon>
        <taxon>Carduinae</taxon>
        <taxon>Cynara</taxon>
    </lineage>
</organism>
<dbReference type="AlphaFoldDB" id="A0A118K6H7"/>
<evidence type="ECO:0000313" key="2">
    <source>
        <dbReference type="Proteomes" id="UP000243975"/>
    </source>
</evidence>
<evidence type="ECO:0000313" key="1">
    <source>
        <dbReference type="EMBL" id="KVI10667.1"/>
    </source>
</evidence>